<feature type="compositionally biased region" description="Low complexity" evidence="1">
    <location>
        <begin position="170"/>
        <end position="187"/>
    </location>
</feature>
<feature type="compositionally biased region" description="Basic and acidic residues" evidence="1">
    <location>
        <begin position="188"/>
        <end position="203"/>
    </location>
</feature>
<comment type="caution">
    <text evidence="2">The sequence shown here is derived from an EMBL/GenBank/DDBJ whole genome shotgun (WGS) entry which is preliminary data.</text>
</comment>
<dbReference type="Proteomes" id="UP000188836">
    <property type="component" value="Unassembled WGS sequence"/>
</dbReference>
<evidence type="ECO:0000313" key="3">
    <source>
        <dbReference type="Proteomes" id="UP000188836"/>
    </source>
</evidence>
<feature type="region of interest" description="Disordered" evidence="1">
    <location>
        <begin position="169"/>
        <end position="203"/>
    </location>
</feature>
<keyword evidence="3" id="KW-1185">Reference proteome</keyword>
<name>A0A1W0ASD7_9NOCA</name>
<reference evidence="2 3" key="1">
    <citation type="journal article" date="2016" name="Antonie Van Leeuwenhoek">
        <title>Nocardia donostiensis sp. nov., isolated from human respiratory specimens.</title>
        <authorList>
            <person name="Ercibengoa M."/>
            <person name="Bell M."/>
            <person name="Marimon J.M."/>
            <person name="Humrighouse B."/>
            <person name="Klenk H.P."/>
            <person name="Potter G."/>
            <person name="Perez-Trallero E."/>
        </authorList>
    </citation>
    <scope>NUCLEOTIDE SEQUENCE [LARGE SCALE GENOMIC DNA]</scope>
    <source>
        <strain evidence="2 3">X1655</strain>
    </source>
</reference>
<evidence type="ECO:0000313" key="2">
    <source>
        <dbReference type="EMBL" id="ONM47952.1"/>
    </source>
</evidence>
<organism evidence="2 3">
    <name type="scientific">Nocardia donostiensis</name>
    <dbReference type="NCBI Taxonomy" id="1538463"/>
    <lineage>
        <taxon>Bacteria</taxon>
        <taxon>Bacillati</taxon>
        <taxon>Actinomycetota</taxon>
        <taxon>Actinomycetes</taxon>
        <taxon>Mycobacteriales</taxon>
        <taxon>Nocardiaceae</taxon>
        <taxon>Nocardia</taxon>
    </lineage>
</organism>
<evidence type="ECO:0000256" key="1">
    <source>
        <dbReference type="SAM" id="MobiDB-lite"/>
    </source>
</evidence>
<dbReference type="OrthoDB" id="3541690at2"/>
<accession>A0A1W0ASD7</accession>
<sequence>MTLSEVAAELYGLAPDEFVPARRRHADTAKQEGDRQLAAAIAKLRKPTVAAWAVNMLAREAPDEIEALLALGIALRRAQRELSGDSLRQLTAQRQQVVHALAQRACELAAGHGHPVGEPALRAISTTLTAALADPEIAEQVRAGTLSATASYEGFGPVGPDLTAVSGDSAAQATGVTTATRTRPTTATDRKDAEHRRAARRELDAARAACETAKASFVAAEQRATETGNRLREVEEELDRLHAELDAAREQYATVRADDRAARSAVRTASVELDRAQRRVRNVENSTDTE</sequence>
<gene>
    <name evidence="2" type="ORF">B0T46_15050</name>
</gene>
<protein>
    <submittedName>
        <fullName evidence="2">Uncharacterized protein</fullName>
    </submittedName>
</protein>
<dbReference type="EMBL" id="MUMY01000012">
    <property type="protein sequence ID" value="ONM47952.1"/>
    <property type="molecule type" value="Genomic_DNA"/>
</dbReference>
<dbReference type="AlphaFoldDB" id="A0A1W0ASD7"/>
<dbReference type="STRING" id="1538463.B0T36_21570"/>
<proteinExistence type="predicted"/>
<dbReference type="RefSeq" id="WP_077117597.1">
    <property type="nucleotide sequence ID" value="NZ_LOKT01000016.1"/>
</dbReference>
<dbReference type="Gene3D" id="1.10.287.620">
    <property type="entry name" value="Helix Hairpins"/>
    <property type="match status" value="1"/>
</dbReference>